<evidence type="ECO:0000313" key="2">
    <source>
        <dbReference type="Proteomes" id="UP000683360"/>
    </source>
</evidence>
<evidence type="ECO:0000313" key="1">
    <source>
        <dbReference type="EMBL" id="CAG2197605.1"/>
    </source>
</evidence>
<dbReference type="EMBL" id="CAJPWZ010000650">
    <property type="protein sequence ID" value="CAG2197605.1"/>
    <property type="molecule type" value="Genomic_DNA"/>
</dbReference>
<dbReference type="PANTHER" id="PTHR46704">
    <property type="entry name" value="CXC DOMAIN-CONTAINING PROTEIN-RELATED"/>
    <property type="match status" value="1"/>
</dbReference>
<proteinExistence type="predicted"/>
<gene>
    <name evidence="1" type="ORF">MEDL_12411</name>
</gene>
<organism evidence="1 2">
    <name type="scientific">Mytilus edulis</name>
    <name type="common">Blue mussel</name>
    <dbReference type="NCBI Taxonomy" id="6550"/>
    <lineage>
        <taxon>Eukaryota</taxon>
        <taxon>Metazoa</taxon>
        <taxon>Spiralia</taxon>
        <taxon>Lophotrochozoa</taxon>
        <taxon>Mollusca</taxon>
        <taxon>Bivalvia</taxon>
        <taxon>Autobranchia</taxon>
        <taxon>Pteriomorphia</taxon>
        <taxon>Mytilida</taxon>
        <taxon>Mytiloidea</taxon>
        <taxon>Mytilidae</taxon>
        <taxon>Mytilinae</taxon>
        <taxon>Mytilus</taxon>
    </lineage>
</organism>
<name>A0A8S3QRJ8_MYTED</name>
<dbReference type="AlphaFoldDB" id="A0A8S3QRJ8"/>
<accession>A0A8S3QRJ8</accession>
<comment type="caution">
    <text evidence="1">The sequence shown here is derived from an EMBL/GenBank/DDBJ whole genome shotgun (WGS) entry which is preliminary data.</text>
</comment>
<dbReference type="PANTHER" id="PTHR46704:SF1">
    <property type="entry name" value="TELOMERE LENGTH REGULATION PROTEIN TEL2 HOMOLOG"/>
    <property type="match status" value="1"/>
</dbReference>
<dbReference type="OrthoDB" id="6159445at2759"/>
<keyword evidence="2" id="KW-1185">Reference proteome</keyword>
<protein>
    <submittedName>
        <fullName evidence="1">Uncharacterized protein</fullName>
    </submittedName>
</protein>
<reference evidence="1" key="1">
    <citation type="submission" date="2021-03" db="EMBL/GenBank/DDBJ databases">
        <authorList>
            <person name="Bekaert M."/>
        </authorList>
    </citation>
    <scope>NUCLEOTIDE SEQUENCE</scope>
</reference>
<sequence length="274" mass="31153">MEPVRHEDAYGKIKKCDDRGAETSDIAWVFLRLLSRQTVDFPIRNHLPTGGKQIIPFWTGYHRKTSMYCRSFSIVSYAPIVDSKPSDMATVYTTMKRCVDMCMKAGQQYSVQTFDQQLYAIAQQIKWSRPLEFQSHIIRLGGFHTVACFIASIGKLWGDGGLSDLLVDSGVYAGCTVEQMLSGKQFNRAVRALTLTYEAMMSLWVSSFDWCRTTNRLINIPETIWDALLRCYDIFAGDMSSWNQDIATLTSLVDMHLRNSSNSSKLTYITPLDN</sequence>
<dbReference type="Proteomes" id="UP000683360">
    <property type="component" value="Unassembled WGS sequence"/>
</dbReference>